<evidence type="ECO:0000313" key="2">
    <source>
        <dbReference type="Proteomes" id="UP000435036"/>
    </source>
</evidence>
<dbReference type="OrthoDB" id="9797415at2"/>
<comment type="caution">
    <text evidence="1">The sequence shown here is derived from an EMBL/GenBank/DDBJ whole genome shotgun (WGS) entry which is preliminary data.</text>
</comment>
<dbReference type="SFLD" id="SFLDG01129">
    <property type="entry name" value="C1.5:_HAD__Beta-PGM__Phosphata"/>
    <property type="match status" value="1"/>
</dbReference>
<dbReference type="AlphaFoldDB" id="A0A6N8KUX9"/>
<proteinExistence type="predicted"/>
<dbReference type="PANTHER" id="PTHR43611">
    <property type="entry name" value="ALPHA-D-GLUCOSE 1-PHOSPHATE PHOSPHATASE"/>
    <property type="match status" value="1"/>
</dbReference>
<keyword evidence="1" id="KW-0378">Hydrolase</keyword>
<gene>
    <name evidence="1" type="ORF">GQF63_03940</name>
</gene>
<dbReference type="EMBL" id="WSQA01000002">
    <property type="protein sequence ID" value="MVZ61165.1"/>
    <property type="molecule type" value="Genomic_DNA"/>
</dbReference>
<accession>A0A6N8KUX9</accession>
<dbReference type="InterPro" id="IPR036412">
    <property type="entry name" value="HAD-like_sf"/>
</dbReference>
<dbReference type="CDD" id="cd02603">
    <property type="entry name" value="HAD_sEH-N_like"/>
    <property type="match status" value="1"/>
</dbReference>
<keyword evidence="2" id="KW-1185">Reference proteome</keyword>
<dbReference type="InterPro" id="IPR041492">
    <property type="entry name" value="HAD_2"/>
</dbReference>
<dbReference type="Proteomes" id="UP000435036">
    <property type="component" value="Unassembled WGS sequence"/>
</dbReference>
<dbReference type="InterPro" id="IPR006439">
    <property type="entry name" value="HAD-SF_hydro_IA"/>
</dbReference>
<dbReference type="SUPFAM" id="SSF56784">
    <property type="entry name" value="HAD-like"/>
    <property type="match status" value="1"/>
</dbReference>
<protein>
    <submittedName>
        <fullName evidence="1">HAD-IA family hydrolase</fullName>
    </submittedName>
</protein>
<evidence type="ECO:0000313" key="1">
    <source>
        <dbReference type="EMBL" id="MVZ61165.1"/>
    </source>
</evidence>
<dbReference type="RefSeq" id="WP_160367805.1">
    <property type="nucleotide sequence ID" value="NZ_WSQA01000002.1"/>
</dbReference>
<reference evidence="1 2" key="1">
    <citation type="submission" date="2019-12" db="EMBL/GenBank/DDBJ databases">
        <authorList>
            <person name="Dong K."/>
        </authorList>
    </citation>
    <scope>NUCLEOTIDE SEQUENCE [LARGE SCALE GENOMIC DNA]</scope>
    <source>
        <strain evidence="1 2">JCM 31225</strain>
    </source>
</reference>
<dbReference type="PANTHER" id="PTHR43611:SF3">
    <property type="entry name" value="FLAVIN MONONUCLEOTIDE HYDROLASE 1, CHLOROPLATIC"/>
    <property type="match status" value="1"/>
</dbReference>
<dbReference type="InterPro" id="IPR023214">
    <property type="entry name" value="HAD_sf"/>
</dbReference>
<dbReference type="SFLD" id="SFLDS00003">
    <property type="entry name" value="Haloacid_Dehalogenase"/>
    <property type="match status" value="1"/>
</dbReference>
<dbReference type="Gene3D" id="3.40.50.1000">
    <property type="entry name" value="HAD superfamily/HAD-like"/>
    <property type="match status" value="1"/>
</dbReference>
<sequence>MQKVKNIILDYGNVIFMIDFARVRESFRALGIKNVDDFFGHHGQDSLFDDFDKGEISAAQFREGVRQRANKPELTDEQIDTAWNSLLIGVPEGKHEILEELKQHYRLFLLSNNNELHYAYCMKHIQDVYGVQDNEQFFEKTYYSHLAGLRKPDLAIFERVLNENDLDPAESLFIDDSPQHLEGAKALGIQTALCTKEHPLEAIVEEYNLLNK</sequence>
<organism evidence="1 2">
    <name type="scientific">Sphingobacterium humi</name>
    <dbReference type="NCBI Taxonomy" id="1796905"/>
    <lineage>
        <taxon>Bacteria</taxon>
        <taxon>Pseudomonadati</taxon>
        <taxon>Bacteroidota</taxon>
        <taxon>Sphingobacteriia</taxon>
        <taxon>Sphingobacteriales</taxon>
        <taxon>Sphingobacteriaceae</taxon>
        <taxon>Sphingobacterium</taxon>
    </lineage>
</organism>
<dbReference type="Gene3D" id="1.10.150.240">
    <property type="entry name" value="Putative phosphatase, domain 2"/>
    <property type="match status" value="1"/>
</dbReference>
<dbReference type="Pfam" id="PF13419">
    <property type="entry name" value="HAD_2"/>
    <property type="match status" value="1"/>
</dbReference>
<dbReference type="InterPro" id="IPR023198">
    <property type="entry name" value="PGP-like_dom2"/>
</dbReference>
<name>A0A6N8KUX9_9SPHI</name>
<dbReference type="GO" id="GO:0016787">
    <property type="term" value="F:hydrolase activity"/>
    <property type="evidence" value="ECO:0007669"/>
    <property type="project" value="UniProtKB-KW"/>
</dbReference>
<dbReference type="NCBIfam" id="TIGR01509">
    <property type="entry name" value="HAD-SF-IA-v3"/>
    <property type="match status" value="1"/>
</dbReference>